<comment type="caution">
    <text evidence="7">The sequence shown here is derived from an EMBL/GenBank/DDBJ whole genome shotgun (WGS) entry which is preliminary data.</text>
</comment>
<dbReference type="NCBIfam" id="TIGR04183">
    <property type="entry name" value="Por_Secre_tail"/>
    <property type="match status" value="1"/>
</dbReference>
<dbReference type="Gene3D" id="3.80.10.10">
    <property type="entry name" value="Ribonuclease Inhibitor"/>
    <property type="match status" value="1"/>
</dbReference>
<keyword evidence="2 4" id="KW-0732">Signal</keyword>
<feature type="domain" description="DUF7619" evidence="6">
    <location>
        <begin position="570"/>
        <end position="700"/>
    </location>
</feature>
<feature type="signal peptide" evidence="4">
    <location>
        <begin position="1"/>
        <end position="18"/>
    </location>
</feature>
<proteinExistence type="predicted"/>
<evidence type="ECO:0000313" key="7">
    <source>
        <dbReference type="EMBL" id="RAK21699.1"/>
    </source>
</evidence>
<gene>
    <name evidence="7" type="ORF">B0I03_105132</name>
</gene>
<dbReference type="Proteomes" id="UP000249620">
    <property type="component" value="Unassembled WGS sequence"/>
</dbReference>
<keyword evidence="3" id="KW-0677">Repeat</keyword>
<protein>
    <submittedName>
        <fullName evidence="7">Putative secreted protein (Por secretion system target)</fullName>
    </submittedName>
</protein>
<reference evidence="7 8" key="1">
    <citation type="submission" date="2018-06" db="EMBL/GenBank/DDBJ databases">
        <title>Genomic Encyclopedia of Type Strains, Phase III (KMG-III): the genomes of soil and plant-associated and newly described type strains.</title>
        <authorList>
            <person name="Whitman W."/>
        </authorList>
    </citation>
    <scope>NUCLEOTIDE SEQUENCE [LARGE SCALE GENOMIC DNA]</scope>
    <source>
        <strain evidence="7 8">CGMCC 1.12398</strain>
    </source>
</reference>
<dbReference type="GO" id="GO:0035591">
    <property type="term" value="F:signaling adaptor activity"/>
    <property type="evidence" value="ECO:0007669"/>
    <property type="project" value="TreeGrafter"/>
</dbReference>
<dbReference type="EMBL" id="QLMI01000005">
    <property type="protein sequence ID" value="RAK21699.1"/>
    <property type="molecule type" value="Genomic_DNA"/>
</dbReference>
<feature type="chain" id="PRO_5016326301" evidence="4">
    <location>
        <begin position="19"/>
        <end position="787"/>
    </location>
</feature>
<dbReference type="RefSeq" id="WP_111567148.1">
    <property type="nucleotide sequence ID" value="NZ_QLMI01000005.1"/>
</dbReference>
<evidence type="ECO:0000259" key="5">
    <source>
        <dbReference type="Pfam" id="PF18962"/>
    </source>
</evidence>
<name>A0A327YUJ7_9FLAO</name>
<accession>A0A327YUJ7</accession>
<dbReference type="InterPro" id="IPR055353">
    <property type="entry name" value="DUF7619"/>
</dbReference>
<dbReference type="InterPro" id="IPR026444">
    <property type="entry name" value="Secre_tail"/>
</dbReference>
<dbReference type="InterPro" id="IPR052574">
    <property type="entry name" value="CDIRP"/>
</dbReference>
<organism evidence="7 8">
    <name type="scientific">Flavobacterium aquaticum</name>
    <dbReference type="NCBI Taxonomy" id="1236486"/>
    <lineage>
        <taxon>Bacteria</taxon>
        <taxon>Pseudomonadati</taxon>
        <taxon>Bacteroidota</taxon>
        <taxon>Flavobacteriia</taxon>
        <taxon>Flavobacteriales</taxon>
        <taxon>Flavobacteriaceae</taxon>
        <taxon>Flavobacterium</taxon>
    </lineage>
</organism>
<dbReference type="OrthoDB" id="1110367at2"/>
<dbReference type="NCBIfam" id="TIGR01451">
    <property type="entry name" value="B_ant_repeat"/>
    <property type="match status" value="1"/>
</dbReference>
<sequence length="787" mass="87575">MKKLYFLLFLIIGFLANAQIVNIPDANFKAKLLSASPSNQIASTSSLVYNSMNGTWGVYSYNVIDSNNDGEIQVSEAQAIKWLDVSNSNISNISGIEAFINLEHLSCLSNQLTSINIQNLTNLVQFNCSNNQLTSLNLQSLTNLKSVWCSDNQISNLNLQGLLNLRLLNANNNQLAQINIEDLESLEILFIQNNLLTNFSAHDLTNLNSIICSYNQINSISVQGLLNLEYFRCNSNQLTSLNVDELTKLKELDCDSNFITTLNIENLSKLEYLKCSSNQLLSLFLKNGNESSCTLDFFSNPNLNFICADAEEIDYVQQQCLYSFIPDCNVNDYCSFTPGGTFYEISGNTKLDSNNNGCDASDINYSNLNFSITDGTNAGSLIVNQTGNYNIPVSAGNHTITPNLENPSYFNIFPTSFTVDFPTQTSPFTQDFCVTANGVHHDVEVVLIPTVPARPGFDANYKLIYRNKGNQVENGSISLTFDDAKLDFVSSNPVFNSTAVNNLTWNYTNLQPFETREIALVLNVNSPMEIPAVNNGDQINFLAEITPFTNDEIQYDNIFAIKQIVVGSYDPNDKTCLEGTTITPSEVGNYVHYVIRFENTGTFPAENIVVKDMIDLAKFDITTLVPLKSSHDFYTRINGNKVEFIFENINLDFNDATNDGYVVFKIKTKPTLVVGNTFTNNANIYFDYNFPITTNTYTTTVAALSTQDFDFGTYFTLYPNPAKDVLNIQAKQGLKINSIEIYNQLGQIVMASTNTLNTIDVSNLASGTYFVKINTQKGSANVKFVKE</sequence>
<keyword evidence="1" id="KW-0433">Leucine-rich repeat</keyword>
<evidence type="ECO:0000256" key="4">
    <source>
        <dbReference type="SAM" id="SignalP"/>
    </source>
</evidence>
<dbReference type="PANTHER" id="PTHR47566:SF1">
    <property type="entry name" value="PROTEIN NUD1"/>
    <property type="match status" value="1"/>
</dbReference>
<evidence type="ECO:0000256" key="2">
    <source>
        <dbReference type="ARBA" id="ARBA00022729"/>
    </source>
</evidence>
<evidence type="ECO:0000256" key="1">
    <source>
        <dbReference type="ARBA" id="ARBA00022614"/>
    </source>
</evidence>
<dbReference type="AlphaFoldDB" id="A0A327YUJ7"/>
<evidence type="ECO:0000259" key="6">
    <source>
        <dbReference type="Pfam" id="PF24595"/>
    </source>
</evidence>
<dbReference type="InterPro" id="IPR032675">
    <property type="entry name" value="LRR_dom_sf"/>
</dbReference>
<keyword evidence="8" id="KW-1185">Reference proteome</keyword>
<dbReference type="Pfam" id="PF18962">
    <property type="entry name" value="Por_Secre_tail"/>
    <property type="match status" value="1"/>
</dbReference>
<dbReference type="InterPro" id="IPR047589">
    <property type="entry name" value="DUF11_rpt"/>
</dbReference>
<evidence type="ECO:0000256" key="3">
    <source>
        <dbReference type="ARBA" id="ARBA00022737"/>
    </source>
</evidence>
<evidence type="ECO:0000313" key="8">
    <source>
        <dbReference type="Proteomes" id="UP000249620"/>
    </source>
</evidence>
<dbReference type="Pfam" id="PF24595">
    <property type="entry name" value="DUF7619"/>
    <property type="match status" value="1"/>
</dbReference>
<dbReference type="SUPFAM" id="SSF52058">
    <property type="entry name" value="L domain-like"/>
    <property type="match status" value="1"/>
</dbReference>
<dbReference type="PANTHER" id="PTHR47566">
    <property type="match status" value="1"/>
</dbReference>
<feature type="domain" description="Secretion system C-terminal sorting" evidence="5">
    <location>
        <begin position="717"/>
        <end position="784"/>
    </location>
</feature>